<reference evidence="4 5" key="1">
    <citation type="submission" date="2019-03" db="EMBL/GenBank/DDBJ databases">
        <title>Genomic Encyclopedia of Archaeal and Bacterial Type Strains, Phase II (KMG-II): from individual species to whole genera.</title>
        <authorList>
            <person name="Goeker M."/>
        </authorList>
    </citation>
    <scope>NUCLEOTIDE SEQUENCE [LARGE SCALE GENOMIC DNA]</scope>
    <source>
        <strain evidence="4 5">DSM 45499</strain>
    </source>
</reference>
<dbReference type="InterPro" id="IPR001638">
    <property type="entry name" value="Solute-binding_3/MltF_N"/>
</dbReference>
<evidence type="ECO:0000256" key="2">
    <source>
        <dbReference type="SAM" id="MobiDB-lite"/>
    </source>
</evidence>
<dbReference type="PANTHER" id="PTHR35936:SF17">
    <property type="entry name" value="ARGININE-BINDING EXTRACELLULAR PROTEIN ARTP"/>
    <property type="match status" value="1"/>
</dbReference>
<name>A0A4R7VVV3_9PSEU</name>
<sequence>MGLSRRQLLSSATLLGAAVLGGCTTRVGGEAQPNPDDLRRITETPPPPTHDTVSIGIIAFEPYTEGTGAQLKGPIPDVARKILTDMGVPAVKFLLLNQQDMVLAAMAAGRIDIAGGLVLTPASCHGLKFSEPDFVSGTAFAVPAGNPKGLRTFADVAAQGAKVAVVAGSPEKTDALRGGAKAIVEMPEPNAILQAVRNGQADCFAFDDITLRHMVKTIGQGLEVAAPFMPDGRLPFVGAYAFQENTTLLDDFNDGLKKLHDSGEWLRMVTPFDFTENNAPPADLTAEKACVG</sequence>
<comment type="caution">
    <text evidence="4">The sequence shown here is derived from an EMBL/GenBank/DDBJ whole genome shotgun (WGS) entry which is preliminary data.</text>
</comment>
<evidence type="ECO:0000313" key="5">
    <source>
        <dbReference type="Proteomes" id="UP000294927"/>
    </source>
</evidence>
<dbReference type="PROSITE" id="PS51318">
    <property type="entry name" value="TAT"/>
    <property type="match status" value="1"/>
</dbReference>
<dbReference type="EMBL" id="SOCP01000004">
    <property type="protein sequence ID" value="TDV54012.1"/>
    <property type="molecule type" value="Genomic_DNA"/>
</dbReference>
<dbReference type="PROSITE" id="PS51257">
    <property type="entry name" value="PROKAR_LIPOPROTEIN"/>
    <property type="match status" value="1"/>
</dbReference>
<dbReference type="Pfam" id="PF00497">
    <property type="entry name" value="SBP_bac_3"/>
    <property type="match status" value="1"/>
</dbReference>
<evidence type="ECO:0000313" key="4">
    <source>
        <dbReference type="EMBL" id="TDV54012.1"/>
    </source>
</evidence>
<protein>
    <submittedName>
        <fullName evidence="4">Polar amino acid transport system substrate-binding protein</fullName>
    </submittedName>
</protein>
<feature type="domain" description="Solute-binding protein family 3/N-terminal" evidence="3">
    <location>
        <begin position="52"/>
        <end position="269"/>
    </location>
</feature>
<feature type="region of interest" description="Disordered" evidence="2">
    <location>
        <begin position="26"/>
        <end position="47"/>
    </location>
</feature>
<organism evidence="4 5">
    <name type="scientific">Actinophytocola oryzae</name>
    <dbReference type="NCBI Taxonomy" id="502181"/>
    <lineage>
        <taxon>Bacteria</taxon>
        <taxon>Bacillati</taxon>
        <taxon>Actinomycetota</taxon>
        <taxon>Actinomycetes</taxon>
        <taxon>Pseudonocardiales</taxon>
        <taxon>Pseudonocardiaceae</taxon>
    </lineage>
</organism>
<dbReference type="SMART" id="SM00062">
    <property type="entry name" value="PBPb"/>
    <property type="match status" value="1"/>
</dbReference>
<dbReference type="Gene3D" id="3.40.190.10">
    <property type="entry name" value="Periplasmic binding protein-like II"/>
    <property type="match status" value="2"/>
</dbReference>
<evidence type="ECO:0000256" key="1">
    <source>
        <dbReference type="ARBA" id="ARBA00022729"/>
    </source>
</evidence>
<dbReference type="RefSeq" id="WP_133903011.1">
    <property type="nucleotide sequence ID" value="NZ_SOCP01000004.1"/>
</dbReference>
<keyword evidence="5" id="KW-1185">Reference proteome</keyword>
<gene>
    <name evidence="4" type="ORF">CLV71_104481</name>
</gene>
<accession>A0A4R7VVV3</accession>
<dbReference type="SUPFAM" id="SSF53850">
    <property type="entry name" value="Periplasmic binding protein-like II"/>
    <property type="match status" value="1"/>
</dbReference>
<dbReference type="AlphaFoldDB" id="A0A4R7VVV3"/>
<evidence type="ECO:0000259" key="3">
    <source>
        <dbReference type="SMART" id="SM00062"/>
    </source>
</evidence>
<keyword evidence="1" id="KW-0732">Signal</keyword>
<dbReference type="PANTHER" id="PTHR35936">
    <property type="entry name" value="MEMBRANE-BOUND LYTIC MUREIN TRANSGLYCOSYLASE F"/>
    <property type="match status" value="1"/>
</dbReference>
<dbReference type="OrthoDB" id="9768183at2"/>
<proteinExistence type="predicted"/>
<dbReference type="InterPro" id="IPR006311">
    <property type="entry name" value="TAT_signal"/>
</dbReference>
<dbReference type="Proteomes" id="UP000294927">
    <property type="component" value="Unassembled WGS sequence"/>
</dbReference>